<evidence type="ECO:0000259" key="1">
    <source>
        <dbReference type="Pfam" id="PF09820"/>
    </source>
</evidence>
<organism evidence="2 3">
    <name type="scientific">Funneliformis mosseae</name>
    <name type="common">Endomycorrhizal fungus</name>
    <name type="synonym">Glomus mosseae</name>
    <dbReference type="NCBI Taxonomy" id="27381"/>
    <lineage>
        <taxon>Eukaryota</taxon>
        <taxon>Fungi</taxon>
        <taxon>Fungi incertae sedis</taxon>
        <taxon>Mucoromycota</taxon>
        <taxon>Glomeromycotina</taxon>
        <taxon>Glomeromycetes</taxon>
        <taxon>Glomerales</taxon>
        <taxon>Glomeraceae</taxon>
        <taxon>Funneliformis</taxon>
    </lineage>
</organism>
<evidence type="ECO:0000313" key="2">
    <source>
        <dbReference type="EMBL" id="CAG8482792.1"/>
    </source>
</evidence>
<dbReference type="PANTHER" id="PTHR34825">
    <property type="entry name" value="CONSERVED PROTEIN, WITH A WEAK D-GALACTARATE DEHYDRATASE/ALTRONATE HYDROLASE DOMAIN"/>
    <property type="match status" value="1"/>
</dbReference>
<reference evidence="2" key="1">
    <citation type="submission" date="2021-06" db="EMBL/GenBank/DDBJ databases">
        <authorList>
            <person name="Kallberg Y."/>
            <person name="Tangrot J."/>
            <person name="Rosling A."/>
        </authorList>
    </citation>
    <scope>NUCLEOTIDE SEQUENCE</scope>
    <source>
        <strain evidence="2">87-6 pot B 2015</strain>
    </source>
</reference>
<accession>A0A9N8Z9N1</accession>
<feature type="domain" description="AAA-ATPase-like" evidence="1">
    <location>
        <begin position="177"/>
        <end position="403"/>
    </location>
</feature>
<dbReference type="InterPro" id="IPR018631">
    <property type="entry name" value="AAA-ATPase-like_dom"/>
</dbReference>
<dbReference type="Pfam" id="PF09820">
    <property type="entry name" value="AAA-ATPase_like"/>
    <property type="match status" value="1"/>
</dbReference>
<name>A0A9N8Z9N1_FUNMO</name>
<comment type="caution">
    <text evidence="2">The sequence shown here is derived from an EMBL/GenBank/DDBJ whole genome shotgun (WGS) entry which is preliminary data.</text>
</comment>
<keyword evidence="3" id="KW-1185">Reference proteome</keyword>
<sequence length="807" mass="93663">MEGFSSRPLFRFLTQPNVVSTINSITADTKDLEEVLKSNFFNEDITRVLRDINVNWETWKKQRIQAYKHEKEINKQKTHREIQFQMSTTKYQKGVATVVEAEIDEWTKEAVNKRPRENKKEVASKKIKTTKDPFASAFSADDDNESQDPSLIESDLIEFEKMTDKSCSKPLEILSTGSFVDLRQGGCYYLDKTHFIHKIEDLKTHAILSLRPRRFGKTLFLSTLSSYYDIKNRDRFEQLFGDLYIGKNPTPLASSFLVLELNFSGLRTSTTYYIFDEDFHRSLNIFMSEFMYRYQQELGQHFQIYDENTNALANFSNLLKAVRLSEHKLYVFIDEYDASMNETLKNKPIFQDLTNHKKEGDSVKSKIELIESSFKQFYSRLKTACDKGIAYVFQTGVTLIVMAEFTSGFNISTDLALREEFWNLYGFKKSEVEVLLENISENGFPNDIKNGIIKWLENEYGGYYFNPDQKECIFNTGSILYSIKMLIGRIKHIEYCKDTSIIIKKLLRFPPDPHTLPSQTTLDLIVDNPSGKSILTEAIGQFSLESKNGIEQRFRLANIRELATDRTPLLSFLFYTGALTYQPNGLCFSFRIPNNISKREFIAEALKIHEWKDDDLTPVRQCLQILEGNDDIDPLCRFVEELLLKPLKDNSIVHSNEEVLKQTFLDTLILTLHADIEPEFQVCFNSKYSCGKAIDLVKTSTGKRIAIEFDNIKMECIKLDGIHDSWQGATRISLSLMKKSEDEILNLEISDHYRSNQKTVREVLDSKIRKKCNDYLEPLKNRRDADLKCMFVVLRVGLHRLISRRVY</sequence>
<evidence type="ECO:0000313" key="3">
    <source>
        <dbReference type="Proteomes" id="UP000789375"/>
    </source>
</evidence>
<dbReference type="Proteomes" id="UP000789375">
    <property type="component" value="Unassembled WGS sequence"/>
</dbReference>
<dbReference type="EMBL" id="CAJVPP010000439">
    <property type="protein sequence ID" value="CAG8482792.1"/>
    <property type="molecule type" value="Genomic_DNA"/>
</dbReference>
<dbReference type="AlphaFoldDB" id="A0A9N8Z9N1"/>
<proteinExistence type="predicted"/>
<protein>
    <submittedName>
        <fullName evidence="2">12580_t:CDS:1</fullName>
    </submittedName>
</protein>
<dbReference type="PANTHER" id="PTHR34825:SF2">
    <property type="entry name" value="AAA-ATPASE-LIKE DOMAIN-CONTAINING PROTEIN"/>
    <property type="match status" value="1"/>
</dbReference>
<gene>
    <name evidence="2" type="ORF">FMOSSE_LOCUS3115</name>
</gene>